<evidence type="ECO:0000256" key="13">
    <source>
        <dbReference type="HAMAP-Rule" id="MF_00102"/>
    </source>
</evidence>
<gene>
    <name evidence="13 16" type="primary">dapB</name>
    <name evidence="16" type="ORF">Mal48_46220</name>
</gene>
<keyword evidence="17" id="KW-1185">Reference proteome</keyword>
<evidence type="ECO:0000256" key="9">
    <source>
        <dbReference type="ARBA" id="ARBA00037922"/>
    </source>
</evidence>
<comment type="catalytic activity">
    <reaction evidence="12 13">
        <text>(S)-2,3,4,5-tetrahydrodipicolinate + NAD(+) + H2O = (2S,4S)-4-hydroxy-2,3,4,5-tetrahydrodipicolinate + NADH + H(+)</text>
        <dbReference type="Rhea" id="RHEA:35323"/>
        <dbReference type="ChEBI" id="CHEBI:15377"/>
        <dbReference type="ChEBI" id="CHEBI:15378"/>
        <dbReference type="ChEBI" id="CHEBI:16845"/>
        <dbReference type="ChEBI" id="CHEBI:57540"/>
        <dbReference type="ChEBI" id="CHEBI:57945"/>
        <dbReference type="ChEBI" id="CHEBI:67139"/>
        <dbReference type="EC" id="1.17.1.8"/>
    </reaction>
</comment>
<comment type="similarity">
    <text evidence="1 13">Belongs to the DapB family.</text>
</comment>
<dbReference type="InterPro" id="IPR023940">
    <property type="entry name" value="DHDPR_bac"/>
</dbReference>
<evidence type="ECO:0000256" key="3">
    <source>
        <dbReference type="ARBA" id="ARBA00022605"/>
    </source>
</evidence>
<dbReference type="HAMAP" id="MF_00102">
    <property type="entry name" value="DapB"/>
    <property type="match status" value="1"/>
</dbReference>
<evidence type="ECO:0000256" key="10">
    <source>
        <dbReference type="ARBA" id="ARBA00038983"/>
    </source>
</evidence>
<keyword evidence="6 13" id="KW-0560">Oxidoreductase</keyword>
<dbReference type="GO" id="GO:0050661">
    <property type="term" value="F:NADP binding"/>
    <property type="evidence" value="ECO:0007669"/>
    <property type="project" value="UniProtKB-UniRule"/>
</dbReference>
<evidence type="ECO:0000259" key="14">
    <source>
        <dbReference type="Pfam" id="PF01113"/>
    </source>
</evidence>
<keyword evidence="8 13" id="KW-0457">Lysine biosynthesis</keyword>
<feature type="active site" description="Proton donor" evidence="13">
    <location>
        <position position="162"/>
    </location>
</feature>
<proteinExistence type="inferred from homology"/>
<feature type="binding site" evidence="13">
    <location>
        <begin position="11"/>
        <end position="16"/>
    </location>
    <ligand>
        <name>NAD(+)</name>
        <dbReference type="ChEBI" id="CHEBI:57540"/>
    </ligand>
</feature>
<comment type="subunit">
    <text evidence="13">Homotetramer.</text>
</comment>
<dbReference type="GO" id="GO:0008839">
    <property type="term" value="F:4-hydroxy-tetrahydrodipicolinate reductase"/>
    <property type="evidence" value="ECO:0007669"/>
    <property type="project" value="UniProtKB-UniRule"/>
</dbReference>
<dbReference type="Gene3D" id="3.40.50.720">
    <property type="entry name" value="NAD(P)-binding Rossmann-like Domain"/>
    <property type="match status" value="1"/>
</dbReference>
<feature type="domain" description="Dihydrodipicolinate reductase N-terminal" evidence="14">
    <location>
        <begin position="5"/>
        <end position="125"/>
    </location>
</feature>
<dbReference type="InterPro" id="IPR022664">
    <property type="entry name" value="DapB_N_CS"/>
</dbReference>
<dbReference type="Pfam" id="PF01113">
    <property type="entry name" value="DapB_N"/>
    <property type="match status" value="1"/>
</dbReference>
<evidence type="ECO:0000256" key="2">
    <source>
        <dbReference type="ARBA" id="ARBA00022490"/>
    </source>
</evidence>
<comment type="caution">
    <text evidence="13">Lacks conserved residue(s) required for the propagation of feature annotation.</text>
</comment>
<dbReference type="Pfam" id="PF05173">
    <property type="entry name" value="DapB_C"/>
    <property type="match status" value="1"/>
</dbReference>
<dbReference type="OrthoDB" id="9790352at2"/>
<keyword evidence="2 13" id="KW-0963">Cytoplasm</keyword>
<dbReference type="PANTHER" id="PTHR20836:SF0">
    <property type="entry name" value="4-HYDROXY-TETRAHYDRODIPICOLINATE REDUCTASE 1, CHLOROPLASTIC-RELATED"/>
    <property type="match status" value="1"/>
</dbReference>
<dbReference type="PROSITE" id="PS01298">
    <property type="entry name" value="DAPB"/>
    <property type="match status" value="1"/>
</dbReference>
<feature type="active site" description="Proton donor/acceptor" evidence="13">
    <location>
        <position position="158"/>
    </location>
</feature>
<evidence type="ECO:0000313" key="17">
    <source>
        <dbReference type="Proteomes" id="UP000315724"/>
    </source>
</evidence>
<feature type="binding site" evidence="13">
    <location>
        <begin position="168"/>
        <end position="169"/>
    </location>
    <ligand>
        <name>(S)-2,3,4,5-tetrahydrodipicolinate</name>
        <dbReference type="ChEBI" id="CHEBI:16845"/>
    </ligand>
</feature>
<dbReference type="UniPathway" id="UPA00034">
    <property type="reaction ID" value="UER00018"/>
</dbReference>
<evidence type="ECO:0000256" key="6">
    <source>
        <dbReference type="ARBA" id="ARBA00023002"/>
    </source>
</evidence>
<dbReference type="RefSeq" id="WP_145204759.1">
    <property type="nucleotide sequence ID" value="NZ_CP036267.1"/>
</dbReference>
<dbReference type="EMBL" id="CP036267">
    <property type="protein sequence ID" value="QDT35346.1"/>
    <property type="molecule type" value="Genomic_DNA"/>
</dbReference>
<dbReference type="PIRSF" id="PIRSF000161">
    <property type="entry name" value="DHPR"/>
    <property type="match status" value="1"/>
</dbReference>
<dbReference type="PANTHER" id="PTHR20836">
    <property type="entry name" value="DIHYDRODIPICOLINATE REDUCTASE"/>
    <property type="match status" value="1"/>
</dbReference>
<evidence type="ECO:0000256" key="1">
    <source>
        <dbReference type="ARBA" id="ARBA00006642"/>
    </source>
</evidence>
<keyword evidence="3 13" id="KW-0028">Amino-acid biosynthesis</keyword>
<dbReference type="GO" id="GO:0019877">
    <property type="term" value="P:diaminopimelate biosynthetic process"/>
    <property type="evidence" value="ECO:0007669"/>
    <property type="project" value="UniProtKB-UniRule"/>
</dbReference>
<evidence type="ECO:0000256" key="11">
    <source>
        <dbReference type="ARBA" id="ARBA00049080"/>
    </source>
</evidence>
<feature type="binding site" evidence="13">
    <location>
        <position position="159"/>
    </location>
    <ligand>
        <name>(S)-2,3,4,5-tetrahydrodipicolinate</name>
        <dbReference type="ChEBI" id="CHEBI:16845"/>
    </ligand>
</feature>
<sequence>MAVPIRIAIHGAAGRMGQRLVALTHVDPELELAAALESASSPVLGQDAGEIAGLGKIGVEITTSIPEHVDAVIDFSVPEGAVAIAGVCAERQIPLVEATTGLSDEQRQVILEAAQLTPVVMAPSMSLAVNLAMKLVAEAGKALKNLPGGVDVEIVERHHRFKEDAPSGTALKFGEIVATEMGQSEHKHGREGMTGQRSQSEIGYHALRTGDNVGEHQIIFGMMGETLEVYVRGHTRDSYAYGALAAAKFVATQGAGLYTMKDVLDI</sequence>
<dbReference type="AlphaFoldDB" id="A0A517QUN2"/>
<comment type="catalytic activity">
    <reaction evidence="11 13">
        <text>(S)-2,3,4,5-tetrahydrodipicolinate + NADP(+) + H2O = (2S,4S)-4-hydroxy-2,3,4,5-tetrahydrodipicolinate + NADPH + H(+)</text>
        <dbReference type="Rhea" id="RHEA:35331"/>
        <dbReference type="ChEBI" id="CHEBI:15377"/>
        <dbReference type="ChEBI" id="CHEBI:15378"/>
        <dbReference type="ChEBI" id="CHEBI:16845"/>
        <dbReference type="ChEBI" id="CHEBI:57783"/>
        <dbReference type="ChEBI" id="CHEBI:58349"/>
        <dbReference type="ChEBI" id="CHEBI:67139"/>
        <dbReference type="EC" id="1.17.1.8"/>
    </reaction>
</comment>
<dbReference type="GO" id="GO:0009089">
    <property type="term" value="P:lysine biosynthetic process via diaminopimelate"/>
    <property type="evidence" value="ECO:0007669"/>
    <property type="project" value="UniProtKB-UniRule"/>
</dbReference>
<dbReference type="GO" id="GO:0005829">
    <property type="term" value="C:cytosol"/>
    <property type="evidence" value="ECO:0007669"/>
    <property type="project" value="TreeGrafter"/>
</dbReference>
<dbReference type="SUPFAM" id="SSF51735">
    <property type="entry name" value="NAD(P)-binding Rossmann-fold domains"/>
    <property type="match status" value="1"/>
</dbReference>
<keyword evidence="7 13" id="KW-0520">NAD</keyword>
<feature type="domain" description="Dihydrodipicolinate reductase C-terminal" evidence="15">
    <location>
        <begin position="129"/>
        <end position="264"/>
    </location>
</feature>
<reference evidence="16 17" key="1">
    <citation type="submission" date="2019-02" db="EMBL/GenBank/DDBJ databases">
        <title>Deep-cultivation of Planctomycetes and their phenomic and genomic characterization uncovers novel biology.</title>
        <authorList>
            <person name="Wiegand S."/>
            <person name="Jogler M."/>
            <person name="Boedeker C."/>
            <person name="Pinto D."/>
            <person name="Vollmers J."/>
            <person name="Rivas-Marin E."/>
            <person name="Kohn T."/>
            <person name="Peeters S.H."/>
            <person name="Heuer A."/>
            <person name="Rast P."/>
            <person name="Oberbeckmann S."/>
            <person name="Bunk B."/>
            <person name="Jeske O."/>
            <person name="Meyerdierks A."/>
            <person name="Storesund J.E."/>
            <person name="Kallscheuer N."/>
            <person name="Luecker S."/>
            <person name="Lage O.M."/>
            <person name="Pohl T."/>
            <person name="Merkel B.J."/>
            <person name="Hornburger P."/>
            <person name="Mueller R.-W."/>
            <person name="Bruemmer F."/>
            <person name="Labrenz M."/>
            <person name="Spormann A.M."/>
            <person name="Op den Camp H."/>
            <person name="Overmann J."/>
            <person name="Amann R."/>
            <person name="Jetten M.S.M."/>
            <person name="Mascher T."/>
            <person name="Medema M.H."/>
            <person name="Devos D.P."/>
            <person name="Kaster A.-K."/>
            <person name="Ovreas L."/>
            <person name="Rohde M."/>
            <person name="Galperin M.Y."/>
            <person name="Jogler C."/>
        </authorList>
    </citation>
    <scope>NUCLEOTIDE SEQUENCE [LARGE SCALE GENOMIC DNA]</scope>
    <source>
        <strain evidence="16 17">Mal48</strain>
    </source>
</reference>
<dbReference type="InterPro" id="IPR022663">
    <property type="entry name" value="DapB_C"/>
</dbReference>
<dbReference type="NCBIfam" id="TIGR00036">
    <property type="entry name" value="dapB"/>
    <property type="match status" value="1"/>
</dbReference>
<comment type="pathway">
    <text evidence="9 13">Amino-acid biosynthesis; L-lysine biosynthesis via DAP pathway; (S)-tetrahydrodipicolinate from L-aspartate: step 4/4.</text>
</comment>
<dbReference type="CDD" id="cd02274">
    <property type="entry name" value="DHDPR_N"/>
    <property type="match status" value="1"/>
</dbReference>
<evidence type="ECO:0000256" key="5">
    <source>
        <dbReference type="ARBA" id="ARBA00022915"/>
    </source>
</evidence>
<name>A0A517QUN2_9PLAN</name>
<comment type="caution">
    <text evidence="13">Was originally thought to be a dihydrodipicolinate reductase (DHDPR), catalyzing the conversion of dihydrodipicolinate to tetrahydrodipicolinate. However, it was shown in E.coli that the substrate of the enzymatic reaction is not dihydrodipicolinate (DHDP) but in fact (2S,4S)-4-hydroxy-2,3,4,5-tetrahydrodipicolinic acid (HTPA), the product released by the DapA-catalyzed reaction.</text>
</comment>
<evidence type="ECO:0000256" key="7">
    <source>
        <dbReference type="ARBA" id="ARBA00023027"/>
    </source>
</evidence>
<comment type="subcellular location">
    <subcellularLocation>
        <location evidence="13">Cytoplasm</location>
    </subcellularLocation>
</comment>
<dbReference type="GO" id="GO:0051287">
    <property type="term" value="F:NAD binding"/>
    <property type="evidence" value="ECO:0007669"/>
    <property type="project" value="UniProtKB-UniRule"/>
</dbReference>
<evidence type="ECO:0000256" key="4">
    <source>
        <dbReference type="ARBA" id="ARBA00022857"/>
    </source>
</evidence>
<feature type="binding site" evidence="13">
    <location>
        <position position="37"/>
    </location>
    <ligand>
        <name>NAD(+)</name>
        <dbReference type="ChEBI" id="CHEBI:57540"/>
    </ligand>
</feature>
<evidence type="ECO:0000256" key="12">
    <source>
        <dbReference type="ARBA" id="ARBA00049396"/>
    </source>
</evidence>
<evidence type="ECO:0000259" key="15">
    <source>
        <dbReference type="Pfam" id="PF05173"/>
    </source>
</evidence>
<feature type="binding site" evidence="13">
    <location>
        <begin position="98"/>
        <end position="100"/>
    </location>
    <ligand>
        <name>NAD(+)</name>
        <dbReference type="ChEBI" id="CHEBI:57540"/>
    </ligand>
</feature>
<dbReference type="GO" id="GO:0016726">
    <property type="term" value="F:oxidoreductase activity, acting on CH or CH2 groups, NAD or NADP as acceptor"/>
    <property type="evidence" value="ECO:0007669"/>
    <property type="project" value="UniProtKB-UniRule"/>
</dbReference>
<dbReference type="KEGG" id="tpol:Mal48_46220"/>
<dbReference type="EC" id="1.17.1.8" evidence="10 13"/>
<keyword evidence="4 13" id="KW-0521">NADP</keyword>
<accession>A0A517QUN2</accession>
<evidence type="ECO:0000256" key="8">
    <source>
        <dbReference type="ARBA" id="ARBA00023154"/>
    </source>
</evidence>
<keyword evidence="5 13" id="KW-0220">Diaminopimelate biosynthesis</keyword>
<dbReference type="Proteomes" id="UP000315724">
    <property type="component" value="Chromosome"/>
</dbReference>
<dbReference type="SUPFAM" id="SSF55347">
    <property type="entry name" value="Glyceraldehyde-3-phosphate dehydrogenase-like, C-terminal domain"/>
    <property type="match status" value="1"/>
</dbReference>
<dbReference type="InterPro" id="IPR000846">
    <property type="entry name" value="DapB_N"/>
</dbReference>
<protein>
    <recommendedName>
        <fullName evidence="10 13">4-hydroxy-tetrahydrodipicolinate reductase</fullName>
        <shortName evidence="13">HTPA reductase</shortName>
        <ecNumber evidence="10 13">1.17.1.8</ecNumber>
    </recommendedName>
</protein>
<dbReference type="Gene3D" id="3.30.360.10">
    <property type="entry name" value="Dihydrodipicolinate Reductase, domain 2"/>
    <property type="match status" value="1"/>
</dbReference>
<dbReference type="InterPro" id="IPR036291">
    <property type="entry name" value="NAD(P)-bd_dom_sf"/>
</dbReference>
<evidence type="ECO:0000313" key="16">
    <source>
        <dbReference type="EMBL" id="QDT35346.1"/>
    </source>
</evidence>
<feature type="binding site" evidence="13">
    <location>
        <begin position="122"/>
        <end position="125"/>
    </location>
    <ligand>
        <name>NAD(+)</name>
        <dbReference type="ChEBI" id="CHEBI:57540"/>
    </ligand>
</feature>
<organism evidence="16 17">
    <name type="scientific">Thalassoglobus polymorphus</name>
    <dbReference type="NCBI Taxonomy" id="2527994"/>
    <lineage>
        <taxon>Bacteria</taxon>
        <taxon>Pseudomonadati</taxon>
        <taxon>Planctomycetota</taxon>
        <taxon>Planctomycetia</taxon>
        <taxon>Planctomycetales</taxon>
        <taxon>Planctomycetaceae</taxon>
        <taxon>Thalassoglobus</taxon>
    </lineage>
</organism>
<comment type="function">
    <text evidence="13">Catalyzes the conversion of 4-hydroxy-tetrahydrodipicolinate (HTPA) to tetrahydrodipicolinate.</text>
</comment>